<accession>A0A9D2S0G8</accession>
<dbReference type="AlphaFoldDB" id="A0A9D2S0G8"/>
<name>A0A9D2S0G8_9FIRM</name>
<evidence type="ECO:0000313" key="4">
    <source>
        <dbReference type="Proteomes" id="UP000824209"/>
    </source>
</evidence>
<sequence>MIVSTTPSLEGYRIQEYKGVVFGEVIVGINLLKDFGAGLTNLFGGRSGEYEEELLNARSTALAEMEARARQLGANAVVGVDMDYEMLGSNNGMVMVNVSGTAVVVEKI</sequence>
<dbReference type="InterPro" id="IPR002765">
    <property type="entry name" value="UPF0145_YbjQ-like"/>
</dbReference>
<dbReference type="Pfam" id="PF01906">
    <property type="entry name" value="YbjQ_1"/>
    <property type="match status" value="1"/>
</dbReference>
<dbReference type="HAMAP" id="MF_00338">
    <property type="entry name" value="UPF0145"/>
    <property type="match status" value="1"/>
</dbReference>
<comment type="caution">
    <text evidence="3">The sequence shown here is derived from an EMBL/GenBank/DDBJ whole genome shotgun (WGS) entry which is preliminary data.</text>
</comment>
<evidence type="ECO:0000256" key="1">
    <source>
        <dbReference type="ARBA" id="ARBA00010751"/>
    </source>
</evidence>
<gene>
    <name evidence="3" type="ORF">H9943_03540</name>
</gene>
<organism evidence="3 4">
    <name type="scientific">Candidatus Ruthenibacterium avium</name>
    <dbReference type="NCBI Taxonomy" id="2838751"/>
    <lineage>
        <taxon>Bacteria</taxon>
        <taxon>Bacillati</taxon>
        <taxon>Bacillota</taxon>
        <taxon>Clostridia</taxon>
        <taxon>Eubacteriales</taxon>
        <taxon>Oscillospiraceae</taxon>
        <taxon>Ruthenibacterium</taxon>
    </lineage>
</organism>
<protein>
    <recommendedName>
        <fullName evidence="2">UPF0145 protein H9943_03540</fullName>
    </recommendedName>
</protein>
<evidence type="ECO:0000256" key="2">
    <source>
        <dbReference type="HAMAP-Rule" id="MF_00338"/>
    </source>
</evidence>
<dbReference type="NCBIfam" id="NF002224">
    <property type="entry name" value="PRK01119.1"/>
    <property type="match status" value="1"/>
</dbReference>
<comment type="similarity">
    <text evidence="1 2">Belongs to the UPF0145 family.</text>
</comment>
<dbReference type="SUPFAM" id="SSF117782">
    <property type="entry name" value="YbjQ-like"/>
    <property type="match status" value="1"/>
</dbReference>
<proteinExistence type="inferred from homology"/>
<dbReference type="PANTHER" id="PTHR34068:SF1">
    <property type="entry name" value="UPF0145 PROTEIN YBJQ"/>
    <property type="match status" value="1"/>
</dbReference>
<dbReference type="InterPro" id="IPR035439">
    <property type="entry name" value="UPF0145_dom_sf"/>
</dbReference>
<reference evidence="3" key="2">
    <citation type="submission" date="2021-04" db="EMBL/GenBank/DDBJ databases">
        <authorList>
            <person name="Gilroy R."/>
        </authorList>
    </citation>
    <scope>NUCLEOTIDE SEQUENCE</scope>
    <source>
        <strain evidence="3">ChiBcec8-14828</strain>
    </source>
</reference>
<evidence type="ECO:0000313" key="3">
    <source>
        <dbReference type="EMBL" id="HJB39452.1"/>
    </source>
</evidence>
<reference evidence="3" key="1">
    <citation type="journal article" date="2021" name="PeerJ">
        <title>Extensive microbial diversity within the chicken gut microbiome revealed by metagenomics and culture.</title>
        <authorList>
            <person name="Gilroy R."/>
            <person name="Ravi A."/>
            <person name="Getino M."/>
            <person name="Pursley I."/>
            <person name="Horton D.L."/>
            <person name="Alikhan N.F."/>
            <person name="Baker D."/>
            <person name="Gharbi K."/>
            <person name="Hall N."/>
            <person name="Watson M."/>
            <person name="Adriaenssens E.M."/>
            <person name="Foster-Nyarko E."/>
            <person name="Jarju S."/>
            <person name="Secka A."/>
            <person name="Antonio M."/>
            <person name="Oren A."/>
            <person name="Chaudhuri R.R."/>
            <person name="La Ragione R."/>
            <person name="Hildebrand F."/>
            <person name="Pallen M.J."/>
        </authorList>
    </citation>
    <scope>NUCLEOTIDE SEQUENCE</scope>
    <source>
        <strain evidence="3">ChiBcec8-14828</strain>
    </source>
</reference>
<dbReference type="EMBL" id="DWYA01000036">
    <property type="protein sequence ID" value="HJB39452.1"/>
    <property type="molecule type" value="Genomic_DNA"/>
</dbReference>
<dbReference type="Proteomes" id="UP000824209">
    <property type="component" value="Unassembled WGS sequence"/>
</dbReference>
<dbReference type="Gene3D" id="3.30.110.70">
    <property type="entry name" value="Hypothetical protein apc22750. Chain B"/>
    <property type="match status" value="1"/>
</dbReference>
<dbReference type="PANTHER" id="PTHR34068">
    <property type="entry name" value="UPF0145 PROTEIN YBJQ"/>
    <property type="match status" value="1"/>
</dbReference>